<keyword evidence="3" id="KW-1185">Reference proteome</keyword>
<feature type="compositionally biased region" description="Polar residues" evidence="1">
    <location>
        <begin position="19"/>
        <end position="35"/>
    </location>
</feature>
<dbReference type="EMBL" id="KV000903">
    <property type="protein sequence ID" value="KZV39648.1"/>
    <property type="molecule type" value="Genomic_DNA"/>
</dbReference>
<reference evidence="2 3" key="1">
    <citation type="journal article" date="2015" name="Proc. Natl. Acad. Sci. U.S.A.">
        <title>The resurrection genome of Boea hygrometrica: A blueprint for survival of dehydration.</title>
        <authorList>
            <person name="Xiao L."/>
            <person name="Yang G."/>
            <person name="Zhang L."/>
            <person name="Yang X."/>
            <person name="Zhao S."/>
            <person name="Ji Z."/>
            <person name="Zhou Q."/>
            <person name="Hu M."/>
            <person name="Wang Y."/>
            <person name="Chen M."/>
            <person name="Xu Y."/>
            <person name="Jin H."/>
            <person name="Xiao X."/>
            <person name="Hu G."/>
            <person name="Bao F."/>
            <person name="Hu Y."/>
            <person name="Wan P."/>
            <person name="Li L."/>
            <person name="Deng X."/>
            <person name="Kuang T."/>
            <person name="Xiang C."/>
            <person name="Zhu J.K."/>
            <person name="Oliver M.J."/>
            <person name="He Y."/>
        </authorList>
    </citation>
    <scope>NUCLEOTIDE SEQUENCE [LARGE SCALE GENOMIC DNA]</scope>
    <source>
        <strain evidence="3">cv. XS01</strain>
    </source>
</reference>
<sequence length="162" mass="17899">MNSSQRGLSRKTMENISAHTQIRNNHSHASNTPLTKSKRRRWPLKQISTTDPCAKEQIYKSGSSALTLTDVELAEQISALASQANTKPNRIGYPCTRASGESSTTKHRLLHASGPHPILPPDDPNGIGKRVKEILACDARNVAYFESSQEFGNFRMALVVWS</sequence>
<gene>
    <name evidence="2" type="ORF">F511_32656</name>
</gene>
<protein>
    <submittedName>
        <fullName evidence="2">Uncharacterized protein</fullName>
    </submittedName>
</protein>
<proteinExistence type="predicted"/>
<feature type="region of interest" description="Disordered" evidence="1">
    <location>
        <begin position="19"/>
        <end position="42"/>
    </location>
</feature>
<dbReference type="AlphaFoldDB" id="A0A2Z7C1D1"/>
<organism evidence="2 3">
    <name type="scientific">Dorcoceras hygrometricum</name>
    <dbReference type="NCBI Taxonomy" id="472368"/>
    <lineage>
        <taxon>Eukaryota</taxon>
        <taxon>Viridiplantae</taxon>
        <taxon>Streptophyta</taxon>
        <taxon>Embryophyta</taxon>
        <taxon>Tracheophyta</taxon>
        <taxon>Spermatophyta</taxon>
        <taxon>Magnoliopsida</taxon>
        <taxon>eudicotyledons</taxon>
        <taxon>Gunneridae</taxon>
        <taxon>Pentapetalae</taxon>
        <taxon>asterids</taxon>
        <taxon>lamiids</taxon>
        <taxon>Lamiales</taxon>
        <taxon>Gesneriaceae</taxon>
        <taxon>Didymocarpoideae</taxon>
        <taxon>Trichosporeae</taxon>
        <taxon>Loxocarpinae</taxon>
        <taxon>Dorcoceras</taxon>
    </lineage>
</organism>
<name>A0A2Z7C1D1_9LAMI</name>
<dbReference type="Proteomes" id="UP000250235">
    <property type="component" value="Unassembled WGS sequence"/>
</dbReference>
<evidence type="ECO:0000313" key="2">
    <source>
        <dbReference type="EMBL" id="KZV39648.1"/>
    </source>
</evidence>
<accession>A0A2Z7C1D1</accession>
<evidence type="ECO:0000313" key="3">
    <source>
        <dbReference type="Proteomes" id="UP000250235"/>
    </source>
</evidence>
<evidence type="ECO:0000256" key="1">
    <source>
        <dbReference type="SAM" id="MobiDB-lite"/>
    </source>
</evidence>